<dbReference type="GO" id="GO:0005524">
    <property type="term" value="F:ATP binding"/>
    <property type="evidence" value="ECO:0007669"/>
    <property type="project" value="UniProtKB-UniRule"/>
</dbReference>
<dbReference type="CDD" id="cd00861">
    <property type="entry name" value="ProRS_anticodon_short"/>
    <property type="match status" value="1"/>
</dbReference>
<evidence type="ECO:0000313" key="13">
    <source>
        <dbReference type="Proteomes" id="UP000192342"/>
    </source>
</evidence>
<dbReference type="CDD" id="cd04334">
    <property type="entry name" value="ProRS-INS"/>
    <property type="match status" value="1"/>
</dbReference>
<dbReference type="CDD" id="cd00779">
    <property type="entry name" value="ProRS_core_prok"/>
    <property type="match status" value="1"/>
</dbReference>
<dbReference type="InterPro" id="IPR002316">
    <property type="entry name" value="Pro-tRNA-ligase_IIa"/>
</dbReference>
<dbReference type="GO" id="GO:0006433">
    <property type="term" value="P:prolyl-tRNA aminoacylation"/>
    <property type="evidence" value="ECO:0007669"/>
    <property type="project" value="UniProtKB-UniRule"/>
</dbReference>
<keyword evidence="3 10" id="KW-0963">Cytoplasm</keyword>
<dbReference type="InterPro" id="IPR023717">
    <property type="entry name" value="Pro-tRNA-Synthase_IIa_type1"/>
</dbReference>
<dbReference type="FunFam" id="3.30.930.10:FF:000066">
    <property type="entry name" value="Proline--tRNA ligase"/>
    <property type="match status" value="1"/>
</dbReference>
<dbReference type="RefSeq" id="WP_083563500.1">
    <property type="nucleotide sequence ID" value="NZ_AQQV01000006.1"/>
</dbReference>
<evidence type="ECO:0000256" key="8">
    <source>
        <dbReference type="ARBA" id="ARBA00023146"/>
    </source>
</evidence>
<dbReference type="InterPro" id="IPR045864">
    <property type="entry name" value="aa-tRNA-synth_II/BPL/LPL"/>
</dbReference>
<dbReference type="InterPro" id="IPR036754">
    <property type="entry name" value="YbaK/aa-tRNA-synt-asso_dom_sf"/>
</dbReference>
<dbReference type="EMBL" id="AQQV01000006">
    <property type="protein sequence ID" value="ORE85053.1"/>
    <property type="molecule type" value="Genomic_DNA"/>
</dbReference>
<sequence>MRLSQFPVVTSKETPADAEIVSHQLMLRAGMIRRLAAGLYTWTPLGLKTLRKVEAIVREEMNRAGAVELLMPSVHPAELWQESGRWDVMGAEMLRLTDRHERDYCYGPTHEEVITSLVRQDVKSYKQLPVNYYQIQTKFRDEIRPRFGVMRAREFLMKDAYSFNMDEASLAETYAGMRAAYSRIFERVGVEFRIVQADSGNIGGKQSEEFHVLAGSGEDLLAVSDSGDYAANVEAAVCQPLRSARGEASQAMSTLATPDQRSIEAVASLLDVAAAQCLKTMIVKNDAGELFALCLQGDHNLNLLKAEKILGGCTLASDDEIRAATGCAPGSLGPVGLKLPVIADADAATLADFVCGANRDGEHLQGVNWGRDLAEPRVEDLREVCPGDTAPDGGKLAFVRGIEVGHIFQLGRKYTEAMKATVLDANGKDAVPYMGCYGIGVSRVVAAAIEQRHDDAGIVWPQAIAPFEVLLNPINPKKSEKLEQEIAQIYDALLSAGFDVLWDDRGLRPGQMFGDAELIGIPHRVVLSERGLEAGEIEYKARAGGDAEKLPWSVEALIERLQQG</sequence>
<comment type="domain">
    <text evidence="10">Consists of three domains: the N-terminal catalytic domain, the editing domain and the C-terminal anticodon-binding domain.</text>
</comment>
<dbReference type="GO" id="GO:0004827">
    <property type="term" value="F:proline-tRNA ligase activity"/>
    <property type="evidence" value="ECO:0007669"/>
    <property type="project" value="UniProtKB-UniRule"/>
</dbReference>
<evidence type="ECO:0000256" key="5">
    <source>
        <dbReference type="ARBA" id="ARBA00022741"/>
    </source>
</evidence>
<comment type="subcellular location">
    <subcellularLocation>
        <location evidence="1 10">Cytoplasm</location>
    </subcellularLocation>
</comment>
<dbReference type="InterPro" id="IPR004154">
    <property type="entry name" value="Anticodon-bd"/>
</dbReference>
<dbReference type="SUPFAM" id="SSF55826">
    <property type="entry name" value="YbaK/ProRS associated domain"/>
    <property type="match status" value="1"/>
</dbReference>
<dbReference type="Gene3D" id="3.40.50.800">
    <property type="entry name" value="Anticodon-binding domain"/>
    <property type="match status" value="1"/>
</dbReference>
<evidence type="ECO:0000256" key="2">
    <source>
        <dbReference type="ARBA" id="ARBA00011738"/>
    </source>
</evidence>
<dbReference type="Pfam" id="PF00587">
    <property type="entry name" value="tRNA-synt_2b"/>
    <property type="match status" value="1"/>
</dbReference>
<keyword evidence="4 10" id="KW-0436">Ligase</keyword>
<evidence type="ECO:0000313" key="12">
    <source>
        <dbReference type="EMBL" id="ORE85053.1"/>
    </source>
</evidence>
<evidence type="ECO:0000256" key="7">
    <source>
        <dbReference type="ARBA" id="ARBA00022917"/>
    </source>
</evidence>
<dbReference type="InterPro" id="IPR033730">
    <property type="entry name" value="ProRS_core_prok"/>
</dbReference>
<dbReference type="Gene3D" id="3.30.930.10">
    <property type="entry name" value="Bira Bifunctional Protein, Domain 2"/>
    <property type="match status" value="2"/>
</dbReference>
<dbReference type="InterPro" id="IPR002314">
    <property type="entry name" value="aa-tRNA-synt_IIb"/>
</dbReference>
<accession>A0A1Y1SAP6</accession>
<dbReference type="AlphaFoldDB" id="A0A1Y1SAP6"/>
<evidence type="ECO:0000256" key="10">
    <source>
        <dbReference type="HAMAP-Rule" id="MF_01569"/>
    </source>
</evidence>
<dbReference type="Pfam" id="PF04073">
    <property type="entry name" value="tRNA_edit"/>
    <property type="match status" value="1"/>
</dbReference>
<dbReference type="NCBIfam" id="TIGR00409">
    <property type="entry name" value="proS_fam_II"/>
    <property type="match status" value="1"/>
</dbReference>
<dbReference type="PROSITE" id="PS50862">
    <property type="entry name" value="AA_TRNA_LIGASE_II"/>
    <property type="match status" value="1"/>
</dbReference>
<keyword evidence="5 10" id="KW-0547">Nucleotide-binding</keyword>
<gene>
    <name evidence="10" type="primary">proS</name>
    <name evidence="12" type="ORF">ATO7_16255</name>
</gene>
<evidence type="ECO:0000256" key="6">
    <source>
        <dbReference type="ARBA" id="ARBA00022840"/>
    </source>
</evidence>
<dbReference type="InterPro" id="IPR006195">
    <property type="entry name" value="aa-tRNA-synth_II"/>
</dbReference>
<evidence type="ECO:0000256" key="1">
    <source>
        <dbReference type="ARBA" id="ARBA00004496"/>
    </source>
</evidence>
<proteinExistence type="inferred from homology"/>
<dbReference type="SUPFAM" id="SSF55681">
    <property type="entry name" value="Class II aaRS and biotin synthetases"/>
    <property type="match status" value="1"/>
</dbReference>
<evidence type="ECO:0000259" key="11">
    <source>
        <dbReference type="PROSITE" id="PS50862"/>
    </source>
</evidence>
<comment type="similarity">
    <text evidence="10">Belongs to the class-II aminoacyl-tRNA synthetase family. ProS type 1 subfamily.</text>
</comment>
<name>A0A1Y1SAP6_9GAMM</name>
<dbReference type="Gene3D" id="3.90.960.10">
    <property type="entry name" value="YbaK/aminoacyl-tRNA synthetase-associated domain"/>
    <property type="match status" value="1"/>
</dbReference>
<dbReference type="InterPro" id="IPR044140">
    <property type="entry name" value="ProRS_anticodon_short"/>
</dbReference>
<keyword evidence="6 10" id="KW-0067">ATP-binding</keyword>
<dbReference type="EC" id="6.1.1.15" evidence="10"/>
<comment type="function">
    <text evidence="10">Catalyzes the attachment of proline to tRNA(Pro) in a two-step reaction: proline is first activated by ATP to form Pro-AMP and then transferred to the acceptor end of tRNA(Pro). As ProRS can inadvertently accommodate and process non-cognate amino acids such as alanine and cysteine, to avoid such errors it has two additional distinct editing activities against alanine. One activity is designated as 'pretransfer' editing and involves the tRNA(Pro)-independent hydrolysis of activated Ala-AMP. The other activity is designated 'posttransfer' editing and involves deacylation of mischarged Ala-tRNA(Pro). The misacylated Cys-tRNA(Pro) is not edited by ProRS.</text>
</comment>
<dbReference type="GO" id="GO:0002161">
    <property type="term" value="F:aminoacyl-tRNA deacylase activity"/>
    <property type="evidence" value="ECO:0007669"/>
    <property type="project" value="InterPro"/>
</dbReference>
<dbReference type="PANTHER" id="PTHR42753:SF2">
    <property type="entry name" value="PROLINE--TRNA LIGASE"/>
    <property type="match status" value="1"/>
</dbReference>
<comment type="subunit">
    <text evidence="2 10">Homodimer.</text>
</comment>
<evidence type="ECO:0000256" key="3">
    <source>
        <dbReference type="ARBA" id="ARBA00022490"/>
    </source>
</evidence>
<dbReference type="PRINTS" id="PR01046">
    <property type="entry name" value="TRNASYNTHPRO"/>
</dbReference>
<comment type="caution">
    <text evidence="12">The sequence shown here is derived from an EMBL/GenBank/DDBJ whole genome shotgun (WGS) entry which is preliminary data.</text>
</comment>
<dbReference type="InterPro" id="IPR050062">
    <property type="entry name" value="Pro-tRNA_synthetase"/>
</dbReference>
<reference evidence="12 13" key="1">
    <citation type="submission" date="2013-04" db="EMBL/GenBank/DDBJ databases">
        <title>Oceanococcus atlanticus 22II-S10r2 Genome Sequencing.</title>
        <authorList>
            <person name="Lai Q."/>
            <person name="Li G."/>
            <person name="Shao Z."/>
        </authorList>
    </citation>
    <scope>NUCLEOTIDE SEQUENCE [LARGE SCALE GENOMIC DNA]</scope>
    <source>
        <strain evidence="12 13">22II-S10r2</strain>
    </source>
</reference>
<dbReference type="OrthoDB" id="9809052at2"/>
<organism evidence="12 13">
    <name type="scientific">Oceanococcus atlanticus</name>
    <dbReference type="NCBI Taxonomy" id="1317117"/>
    <lineage>
        <taxon>Bacteria</taxon>
        <taxon>Pseudomonadati</taxon>
        <taxon>Pseudomonadota</taxon>
        <taxon>Gammaproteobacteria</taxon>
        <taxon>Chromatiales</taxon>
        <taxon>Oceanococcaceae</taxon>
        <taxon>Oceanococcus</taxon>
    </lineage>
</organism>
<keyword evidence="7 10" id="KW-0648">Protein biosynthesis</keyword>
<dbReference type="InterPro" id="IPR036621">
    <property type="entry name" value="Anticodon-bd_dom_sf"/>
</dbReference>
<comment type="catalytic activity">
    <reaction evidence="9 10">
        <text>tRNA(Pro) + L-proline + ATP = L-prolyl-tRNA(Pro) + AMP + diphosphate</text>
        <dbReference type="Rhea" id="RHEA:14305"/>
        <dbReference type="Rhea" id="RHEA-COMP:9700"/>
        <dbReference type="Rhea" id="RHEA-COMP:9702"/>
        <dbReference type="ChEBI" id="CHEBI:30616"/>
        <dbReference type="ChEBI" id="CHEBI:33019"/>
        <dbReference type="ChEBI" id="CHEBI:60039"/>
        <dbReference type="ChEBI" id="CHEBI:78442"/>
        <dbReference type="ChEBI" id="CHEBI:78532"/>
        <dbReference type="ChEBI" id="CHEBI:456215"/>
        <dbReference type="EC" id="6.1.1.15"/>
    </reaction>
</comment>
<protein>
    <recommendedName>
        <fullName evidence="10">Proline--tRNA ligase</fullName>
        <ecNumber evidence="10">6.1.1.15</ecNumber>
    </recommendedName>
    <alternativeName>
        <fullName evidence="10">Prolyl-tRNA synthetase</fullName>
        <shortName evidence="10">ProRS</shortName>
    </alternativeName>
</protein>
<keyword evidence="13" id="KW-1185">Reference proteome</keyword>
<dbReference type="Proteomes" id="UP000192342">
    <property type="component" value="Unassembled WGS sequence"/>
</dbReference>
<dbReference type="STRING" id="1317117.ATO7_16255"/>
<dbReference type="InterPro" id="IPR007214">
    <property type="entry name" value="YbaK/aa-tRNA-synth-assoc-dom"/>
</dbReference>
<dbReference type="NCBIfam" id="NF006625">
    <property type="entry name" value="PRK09194.1"/>
    <property type="match status" value="1"/>
</dbReference>
<dbReference type="HAMAP" id="MF_01569">
    <property type="entry name" value="Pro_tRNA_synth_type1"/>
    <property type="match status" value="1"/>
</dbReference>
<dbReference type="Pfam" id="PF03129">
    <property type="entry name" value="HGTP_anticodon"/>
    <property type="match status" value="1"/>
</dbReference>
<feature type="domain" description="Aminoacyl-transfer RNA synthetases class-II family profile" evidence="11">
    <location>
        <begin position="33"/>
        <end position="461"/>
    </location>
</feature>
<dbReference type="GO" id="GO:0005829">
    <property type="term" value="C:cytosol"/>
    <property type="evidence" value="ECO:0007669"/>
    <property type="project" value="TreeGrafter"/>
</dbReference>
<dbReference type="PANTHER" id="PTHR42753">
    <property type="entry name" value="MITOCHONDRIAL RIBOSOME PROTEIN L39/PROLYL-TRNA LIGASE FAMILY MEMBER"/>
    <property type="match status" value="1"/>
</dbReference>
<dbReference type="SUPFAM" id="SSF52954">
    <property type="entry name" value="Class II aaRS ABD-related"/>
    <property type="match status" value="1"/>
</dbReference>
<evidence type="ECO:0000256" key="9">
    <source>
        <dbReference type="ARBA" id="ARBA00047671"/>
    </source>
</evidence>
<evidence type="ECO:0000256" key="4">
    <source>
        <dbReference type="ARBA" id="ARBA00022598"/>
    </source>
</evidence>
<keyword evidence="8 10" id="KW-0030">Aminoacyl-tRNA synthetase</keyword>
<dbReference type="InterPro" id="IPR004500">
    <property type="entry name" value="Pro-tRNA-synth_IIa_bac-type"/>
</dbReference>